<keyword evidence="4" id="KW-1185">Reference proteome</keyword>
<dbReference type="GO" id="GO:0000160">
    <property type="term" value="P:phosphorelay signal transduction system"/>
    <property type="evidence" value="ECO:0007669"/>
    <property type="project" value="InterPro"/>
</dbReference>
<evidence type="ECO:0000259" key="2">
    <source>
        <dbReference type="PROSITE" id="PS50110"/>
    </source>
</evidence>
<dbReference type="InterPro" id="IPR011006">
    <property type="entry name" value="CheY-like_superfamily"/>
</dbReference>
<reference evidence="3 4" key="1">
    <citation type="submission" date="2020-04" db="EMBL/GenBank/DDBJ databases">
        <title>Chryseobacterium sp. RJ-7-14 sp. nov., isolated from Jeju soil.</title>
        <authorList>
            <person name="Dahal R.H."/>
            <person name="Chaudhary D.K."/>
        </authorList>
    </citation>
    <scope>NUCLEOTIDE SEQUENCE [LARGE SCALE GENOMIC DNA]</scope>
    <source>
        <strain evidence="3 4">RJ-7-14</strain>
    </source>
</reference>
<evidence type="ECO:0000313" key="3">
    <source>
        <dbReference type="EMBL" id="NML59045.1"/>
    </source>
</evidence>
<dbReference type="AlphaFoldDB" id="A0A7Y0A9A5"/>
<accession>A0A7Y0A9A5</accession>
<dbReference type="Proteomes" id="UP000552615">
    <property type="component" value="Unassembled WGS sequence"/>
</dbReference>
<evidence type="ECO:0000256" key="1">
    <source>
        <dbReference type="PROSITE-ProRule" id="PRU00169"/>
    </source>
</evidence>
<organism evidence="3 4">
    <name type="scientific">Chryseobacterium cheonjiense</name>
    <dbReference type="NCBI Taxonomy" id="2728845"/>
    <lineage>
        <taxon>Bacteria</taxon>
        <taxon>Pseudomonadati</taxon>
        <taxon>Bacteroidota</taxon>
        <taxon>Flavobacteriia</taxon>
        <taxon>Flavobacteriales</taxon>
        <taxon>Weeksellaceae</taxon>
        <taxon>Chryseobacterium group</taxon>
        <taxon>Chryseobacterium</taxon>
    </lineage>
</organism>
<proteinExistence type="predicted"/>
<evidence type="ECO:0000313" key="4">
    <source>
        <dbReference type="Proteomes" id="UP000552615"/>
    </source>
</evidence>
<dbReference type="SUPFAM" id="SSF52172">
    <property type="entry name" value="CheY-like"/>
    <property type="match status" value="1"/>
</dbReference>
<sequence>MNKEYLNVILADHDEGNLVLFRNILQEFKIQVKVKTFFNGRELMDYLNQDILVPEVVFMSYHLPLKNALQCLSEIKADRKFDPMTTTVYSENLSAEEEEDVFVTGANVLMKKPDNYKDMKKNVTDIISVSWQYHTSGLNKNNFIMKV</sequence>
<dbReference type="PROSITE" id="PS50110">
    <property type="entry name" value="RESPONSE_REGULATORY"/>
    <property type="match status" value="1"/>
</dbReference>
<comment type="caution">
    <text evidence="3">The sequence shown here is derived from an EMBL/GenBank/DDBJ whole genome shotgun (WGS) entry which is preliminary data.</text>
</comment>
<gene>
    <name evidence="3" type="ORF">HHL20_17070</name>
</gene>
<dbReference type="InterPro" id="IPR001789">
    <property type="entry name" value="Sig_transdc_resp-reg_receiver"/>
</dbReference>
<protein>
    <submittedName>
        <fullName evidence="3">Response regulator</fullName>
    </submittedName>
</protein>
<feature type="domain" description="Response regulatory" evidence="2">
    <location>
        <begin position="7"/>
        <end position="127"/>
    </location>
</feature>
<dbReference type="RefSeq" id="WP_169232376.1">
    <property type="nucleotide sequence ID" value="NZ_JABBGF010000003.1"/>
</dbReference>
<name>A0A7Y0A9A5_9FLAO</name>
<dbReference type="EMBL" id="JABBGF010000003">
    <property type="protein sequence ID" value="NML59045.1"/>
    <property type="molecule type" value="Genomic_DNA"/>
</dbReference>
<dbReference type="Gene3D" id="3.40.50.2300">
    <property type="match status" value="1"/>
</dbReference>
<comment type="caution">
    <text evidence="1">Lacks conserved residue(s) required for the propagation of feature annotation.</text>
</comment>